<organism evidence="1 2">
    <name type="scientific">Racocetra persica</name>
    <dbReference type="NCBI Taxonomy" id="160502"/>
    <lineage>
        <taxon>Eukaryota</taxon>
        <taxon>Fungi</taxon>
        <taxon>Fungi incertae sedis</taxon>
        <taxon>Mucoromycota</taxon>
        <taxon>Glomeromycotina</taxon>
        <taxon>Glomeromycetes</taxon>
        <taxon>Diversisporales</taxon>
        <taxon>Gigasporaceae</taxon>
        <taxon>Racocetra</taxon>
    </lineage>
</organism>
<dbReference type="EMBL" id="CAJVQC010086472">
    <property type="protein sequence ID" value="CAG8822602.1"/>
    <property type="molecule type" value="Genomic_DNA"/>
</dbReference>
<evidence type="ECO:0000313" key="1">
    <source>
        <dbReference type="EMBL" id="CAG8822602.1"/>
    </source>
</evidence>
<protein>
    <submittedName>
        <fullName evidence="1">31932_t:CDS:1</fullName>
    </submittedName>
</protein>
<gene>
    <name evidence="1" type="ORF">RPERSI_LOCUS25841</name>
</gene>
<feature type="non-terminal residue" evidence="1">
    <location>
        <position position="1"/>
    </location>
</feature>
<comment type="caution">
    <text evidence="1">The sequence shown here is derived from an EMBL/GenBank/DDBJ whole genome shotgun (WGS) entry which is preliminary data.</text>
</comment>
<keyword evidence="2" id="KW-1185">Reference proteome</keyword>
<evidence type="ECO:0000313" key="2">
    <source>
        <dbReference type="Proteomes" id="UP000789920"/>
    </source>
</evidence>
<sequence length="70" mass="7887">FEAFLGDKRLKKLSRLLVYIVSGCKLLSSSGNTRLSDILLLAFAIYTVNSDDLSFSRSVSIHEEWHAILQ</sequence>
<name>A0ACA9S1L7_9GLOM</name>
<proteinExistence type="predicted"/>
<dbReference type="Proteomes" id="UP000789920">
    <property type="component" value="Unassembled WGS sequence"/>
</dbReference>
<reference evidence="1" key="1">
    <citation type="submission" date="2021-06" db="EMBL/GenBank/DDBJ databases">
        <authorList>
            <person name="Kallberg Y."/>
            <person name="Tangrot J."/>
            <person name="Rosling A."/>
        </authorList>
    </citation>
    <scope>NUCLEOTIDE SEQUENCE</scope>
    <source>
        <strain evidence="1">MA461A</strain>
    </source>
</reference>
<accession>A0ACA9S1L7</accession>
<feature type="non-terminal residue" evidence="1">
    <location>
        <position position="70"/>
    </location>
</feature>